<dbReference type="InterPro" id="IPR020810">
    <property type="entry name" value="Enolase_C"/>
</dbReference>
<comment type="pathway">
    <text evidence="1 12">Carbohydrate degradation; glycolysis; pyruvate from D-glyceraldehyde 3-phosphate: step 4/5.</text>
</comment>
<feature type="binding site" evidence="12">
    <location>
        <position position="392"/>
    </location>
    <ligand>
        <name>(2R)-2-phosphoglycerate</name>
        <dbReference type="ChEBI" id="CHEBI:58289"/>
    </ligand>
</feature>
<feature type="binding site" evidence="12">
    <location>
        <position position="370"/>
    </location>
    <ligand>
        <name>(2R)-2-phosphoglycerate</name>
        <dbReference type="ChEBI" id="CHEBI:58289"/>
    </ligand>
</feature>
<feature type="binding site" evidence="12">
    <location>
        <position position="371"/>
    </location>
    <ligand>
        <name>(2R)-2-phosphoglycerate</name>
        <dbReference type="ChEBI" id="CHEBI:58289"/>
    </ligand>
</feature>
<comment type="catalytic activity">
    <reaction evidence="12">
        <text>(2R)-2-phosphoglycerate = phosphoenolpyruvate + H2O</text>
        <dbReference type="Rhea" id="RHEA:10164"/>
        <dbReference type="ChEBI" id="CHEBI:15377"/>
        <dbReference type="ChEBI" id="CHEBI:58289"/>
        <dbReference type="ChEBI" id="CHEBI:58702"/>
        <dbReference type="EC" id="4.2.1.11"/>
    </reaction>
</comment>
<dbReference type="EMBL" id="LAHO01000020">
    <property type="protein sequence ID" value="KKO44114.1"/>
    <property type="molecule type" value="Genomic_DNA"/>
</dbReference>
<evidence type="ECO:0000256" key="13">
    <source>
        <dbReference type="PIRSR" id="PIRSR001400-1"/>
    </source>
</evidence>
<feature type="binding site" evidence="14">
    <location>
        <position position="289"/>
    </location>
    <ligand>
        <name>substrate</name>
    </ligand>
</feature>
<dbReference type="STRING" id="336831.WG68_17520"/>
<dbReference type="PIRSF" id="PIRSF001400">
    <property type="entry name" value="Enolase"/>
    <property type="match status" value="1"/>
</dbReference>
<evidence type="ECO:0000256" key="5">
    <source>
        <dbReference type="ARBA" id="ARBA00022490"/>
    </source>
</evidence>
<evidence type="ECO:0000256" key="6">
    <source>
        <dbReference type="ARBA" id="ARBA00022525"/>
    </source>
</evidence>
<evidence type="ECO:0000256" key="8">
    <source>
        <dbReference type="ARBA" id="ARBA00022842"/>
    </source>
</evidence>
<dbReference type="EC" id="4.2.1.11" evidence="3 12"/>
<feature type="binding site" evidence="12">
    <location>
        <position position="167"/>
    </location>
    <ligand>
        <name>(2R)-2-phosphoglycerate</name>
        <dbReference type="ChEBI" id="CHEBI:58289"/>
    </ligand>
</feature>
<feature type="binding site" evidence="14">
    <location>
        <position position="168"/>
    </location>
    <ligand>
        <name>substrate</name>
    </ligand>
</feature>
<keyword evidence="9 12" id="KW-0324">Glycolysis</keyword>
<organism evidence="18 19">
    <name type="scientific">Arsukibacterium ikkense</name>
    <dbReference type="NCBI Taxonomy" id="336831"/>
    <lineage>
        <taxon>Bacteria</taxon>
        <taxon>Pseudomonadati</taxon>
        <taxon>Pseudomonadota</taxon>
        <taxon>Gammaproteobacteria</taxon>
        <taxon>Chromatiales</taxon>
        <taxon>Chromatiaceae</taxon>
        <taxon>Arsukibacterium</taxon>
    </lineage>
</organism>
<evidence type="ECO:0000256" key="4">
    <source>
        <dbReference type="ARBA" id="ARBA00017068"/>
    </source>
</evidence>
<keyword evidence="8 12" id="KW-0460">Magnesium</keyword>
<comment type="function">
    <text evidence="11 12">Catalyzes the reversible conversion of 2-phosphoglycerate (2-PG) into phosphoenolpyruvate (PEP). It is essential for the degradation of carbohydrates via glycolysis.</text>
</comment>
<dbReference type="SUPFAM" id="SSF51604">
    <property type="entry name" value="Enolase C-terminal domain-like"/>
    <property type="match status" value="1"/>
</dbReference>
<sequence length="430" mass="45853">MSDIVKIIAREIMDSRGNPTVEADVYLASGAMGRGCAPSGASTGSREALELRDGDKSRYSGKGVTKAVANIDGPIQAALTGKNACQQAEIDQIMIDLDGTDTKSKLGANAILAVSLAVARAAAADKKIPLYQHIAELNGTPGVYSMPVPMMNIINGGEHADNNVDIQEFMVQPVGAKTFAEALRMGAEIFHSLKKELQKRGLNTAVGDEGGFAPDLKSNEEALTVIVEAVKAAGYEMNKDVTLALDCAATEFYKDGKYVLGGENKSFDSFGFNDYLAGLTQRYPIVSIEDGLDESDWDGWQDLTNKIGSKVQLVGDDLFVTNTKILSRGIEQGIANSILIKFNQIGSLTETLAAIKMAKDAGFTAVISHRSGETEDAFIADLAVGTAAGQIKTGSLCRSDRVAKYNQLLRIEQELGNKAPYKGRSEIKGQ</sequence>
<evidence type="ECO:0000313" key="18">
    <source>
        <dbReference type="EMBL" id="KKO44114.1"/>
    </source>
</evidence>
<protein>
    <recommendedName>
        <fullName evidence="4 12">Enolase</fullName>
        <ecNumber evidence="3 12">4.2.1.11</ecNumber>
    </recommendedName>
    <alternativeName>
        <fullName evidence="12">2-phospho-D-glycerate hydro-lyase</fullName>
    </alternativeName>
    <alternativeName>
        <fullName evidence="12">2-phosphoglycerate dehydratase</fullName>
    </alternativeName>
</protein>
<evidence type="ECO:0000256" key="15">
    <source>
        <dbReference type="PIRSR" id="PIRSR001400-3"/>
    </source>
</evidence>
<dbReference type="HAMAP" id="MF_00318">
    <property type="entry name" value="Enolase"/>
    <property type="match status" value="1"/>
</dbReference>
<dbReference type="PROSITE" id="PS00164">
    <property type="entry name" value="ENOLASE"/>
    <property type="match status" value="1"/>
</dbReference>
<feature type="binding site" evidence="12 15">
    <location>
        <position position="316"/>
    </location>
    <ligand>
        <name>Mg(2+)</name>
        <dbReference type="ChEBI" id="CHEBI:18420"/>
    </ligand>
</feature>
<keyword evidence="6 12" id="KW-0964">Secreted</keyword>
<gene>
    <name evidence="12 18" type="primary">eno</name>
    <name evidence="18" type="ORF">WG68_17520</name>
</gene>
<evidence type="ECO:0000256" key="2">
    <source>
        <dbReference type="ARBA" id="ARBA00009604"/>
    </source>
</evidence>
<dbReference type="OrthoDB" id="9804716at2"/>
<comment type="cofactor">
    <cofactor evidence="12">
        <name>Mg(2+)</name>
        <dbReference type="ChEBI" id="CHEBI:18420"/>
    </cofactor>
    <text evidence="12">Binds a second Mg(2+) ion via substrate during catalysis.</text>
</comment>
<comment type="subcellular location">
    <subcellularLocation>
        <location evidence="12">Cytoplasm</location>
    </subcellularLocation>
    <subcellularLocation>
        <location evidence="12">Secreted</location>
    </subcellularLocation>
    <subcellularLocation>
        <location evidence="12">Cell surface</location>
    </subcellularLocation>
    <text evidence="12">Fractions of enolase are present in both the cytoplasm and on the cell surface.</text>
</comment>
<dbReference type="FunFam" id="3.20.20.120:FF:000001">
    <property type="entry name" value="Enolase"/>
    <property type="match status" value="1"/>
</dbReference>
<dbReference type="PRINTS" id="PR00148">
    <property type="entry name" value="ENOLASE"/>
</dbReference>
<feature type="binding site" evidence="12 15">
    <location>
        <position position="246"/>
    </location>
    <ligand>
        <name>Mg(2+)</name>
        <dbReference type="ChEBI" id="CHEBI:18420"/>
    </ligand>
</feature>
<feature type="binding site" evidence="14">
    <location>
        <begin position="368"/>
        <end position="371"/>
    </location>
    <ligand>
        <name>substrate</name>
    </ligand>
</feature>
<dbReference type="Pfam" id="PF00113">
    <property type="entry name" value="Enolase_C"/>
    <property type="match status" value="1"/>
</dbReference>
<evidence type="ECO:0000259" key="16">
    <source>
        <dbReference type="SMART" id="SM01192"/>
    </source>
</evidence>
<evidence type="ECO:0000259" key="17">
    <source>
        <dbReference type="SMART" id="SM01193"/>
    </source>
</evidence>
<dbReference type="NCBIfam" id="TIGR01060">
    <property type="entry name" value="eno"/>
    <property type="match status" value="1"/>
</dbReference>
<feature type="binding site" evidence="14">
    <location>
        <position position="159"/>
    </location>
    <ligand>
        <name>substrate</name>
    </ligand>
</feature>
<evidence type="ECO:0000256" key="10">
    <source>
        <dbReference type="ARBA" id="ARBA00023239"/>
    </source>
</evidence>
<comment type="similarity">
    <text evidence="2 12">Belongs to the enolase family.</text>
</comment>
<dbReference type="SFLD" id="SFLDG00178">
    <property type="entry name" value="enolase"/>
    <property type="match status" value="1"/>
</dbReference>
<keyword evidence="10 12" id="KW-0456">Lyase</keyword>
<evidence type="ECO:0000256" key="1">
    <source>
        <dbReference type="ARBA" id="ARBA00005031"/>
    </source>
</evidence>
<dbReference type="SFLD" id="SFLDF00002">
    <property type="entry name" value="enolase"/>
    <property type="match status" value="1"/>
</dbReference>
<evidence type="ECO:0000256" key="3">
    <source>
        <dbReference type="ARBA" id="ARBA00012058"/>
    </source>
</evidence>
<feature type="binding site" evidence="12 15">
    <location>
        <position position="289"/>
    </location>
    <ligand>
        <name>Mg(2+)</name>
        <dbReference type="ChEBI" id="CHEBI:18420"/>
    </ligand>
</feature>
<name>A0A0M2V180_9GAMM</name>
<accession>A0A0M2V180</accession>
<dbReference type="Gene3D" id="3.20.20.120">
    <property type="entry name" value="Enolase-like C-terminal domain"/>
    <property type="match status" value="1"/>
</dbReference>
<dbReference type="SUPFAM" id="SSF54826">
    <property type="entry name" value="Enolase N-terminal domain-like"/>
    <property type="match status" value="1"/>
</dbReference>
<dbReference type="GO" id="GO:0004634">
    <property type="term" value="F:phosphopyruvate hydratase activity"/>
    <property type="evidence" value="ECO:0007669"/>
    <property type="project" value="UniProtKB-UniRule"/>
</dbReference>
<dbReference type="InterPro" id="IPR036849">
    <property type="entry name" value="Enolase-like_C_sf"/>
</dbReference>
<evidence type="ECO:0000256" key="9">
    <source>
        <dbReference type="ARBA" id="ARBA00023152"/>
    </source>
</evidence>
<dbReference type="Proteomes" id="UP000034228">
    <property type="component" value="Unassembled WGS sequence"/>
</dbReference>
<dbReference type="SMART" id="SM01192">
    <property type="entry name" value="Enolase_C"/>
    <property type="match status" value="1"/>
</dbReference>
<dbReference type="GO" id="GO:0000015">
    <property type="term" value="C:phosphopyruvate hydratase complex"/>
    <property type="evidence" value="ECO:0007669"/>
    <property type="project" value="InterPro"/>
</dbReference>
<dbReference type="PATRIC" id="fig|336831.14.peg.359"/>
<dbReference type="GO" id="GO:0009986">
    <property type="term" value="C:cell surface"/>
    <property type="evidence" value="ECO:0007669"/>
    <property type="project" value="UniProtKB-SubCell"/>
</dbReference>
<dbReference type="RefSeq" id="WP_046559018.1">
    <property type="nucleotide sequence ID" value="NZ_LAHO01000020.1"/>
</dbReference>
<feature type="binding site" evidence="12">
    <location>
        <position position="341"/>
    </location>
    <ligand>
        <name>(2R)-2-phosphoglycerate</name>
        <dbReference type="ChEBI" id="CHEBI:58289"/>
    </ligand>
</feature>
<keyword evidence="5 12" id="KW-0963">Cytoplasm</keyword>
<feature type="active site" description="Proton donor" evidence="12 13">
    <location>
        <position position="209"/>
    </location>
</feature>
<feature type="domain" description="Enolase C-terminal TIM barrel" evidence="16">
    <location>
        <begin position="143"/>
        <end position="429"/>
    </location>
</feature>
<dbReference type="UniPathway" id="UPA00109">
    <property type="reaction ID" value="UER00187"/>
</dbReference>
<keyword evidence="19" id="KW-1185">Reference proteome</keyword>
<feature type="binding site" evidence="14">
    <location>
        <position position="316"/>
    </location>
    <ligand>
        <name>substrate</name>
    </ligand>
</feature>
<dbReference type="Gene3D" id="3.30.390.10">
    <property type="entry name" value="Enolase-like, N-terminal domain"/>
    <property type="match status" value="1"/>
</dbReference>
<evidence type="ECO:0000256" key="7">
    <source>
        <dbReference type="ARBA" id="ARBA00022723"/>
    </source>
</evidence>
<evidence type="ECO:0000256" key="14">
    <source>
        <dbReference type="PIRSR" id="PIRSR001400-2"/>
    </source>
</evidence>
<evidence type="ECO:0000256" key="12">
    <source>
        <dbReference type="HAMAP-Rule" id="MF_00318"/>
    </source>
</evidence>
<comment type="subunit">
    <text evidence="12">Component of the RNA degradosome, a multiprotein complex involved in RNA processing and mRNA degradation.</text>
</comment>
<comment type="cofactor">
    <cofactor evidence="15">
        <name>Mg(2+)</name>
        <dbReference type="ChEBI" id="CHEBI:18420"/>
    </cofactor>
    <text evidence="15">Mg(2+) is required for catalysis and for stabilizing the dimer.</text>
</comment>
<dbReference type="GO" id="GO:0000287">
    <property type="term" value="F:magnesium ion binding"/>
    <property type="evidence" value="ECO:0007669"/>
    <property type="project" value="UniProtKB-UniRule"/>
</dbReference>
<dbReference type="SFLD" id="SFLDS00001">
    <property type="entry name" value="Enolase"/>
    <property type="match status" value="1"/>
</dbReference>
<dbReference type="FunFam" id="3.30.390.10:FF:000001">
    <property type="entry name" value="Enolase"/>
    <property type="match status" value="1"/>
</dbReference>
<reference evidence="18 19" key="1">
    <citation type="submission" date="2015-03" db="EMBL/GenBank/DDBJ databases">
        <title>Draft genome sequences of two protease-producing strains of Arsukibacterium isolated from two cold and alkaline environments.</title>
        <authorList>
            <person name="Lylloff J.E."/>
            <person name="Skov L.B."/>
            <person name="Jepsen M."/>
            <person name="Hallin P.F."/>
            <person name="Sorensen S.J."/>
            <person name="Stougaard P."/>
            <person name="Glaring M.A."/>
        </authorList>
    </citation>
    <scope>NUCLEOTIDE SEQUENCE [LARGE SCALE GENOMIC DNA]</scope>
    <source>
        <strain evidence="18 19">GCM72</strain>
    </source>
</reference>
<dbReference type="PANTHER" id="PTHR11902:SF1">
    <property type="entry name" value="ENOLASE"/>
    <property type="match status" value="1"/>
</dbReference>
<dbReference type="PANTHER" id="PTHR11902">
    <property type="entry name" value="ENOLASE"/>
    <property type="match status" value="1"/>
</dbReference>
<dbReference type="InterPro" id="IPR000941">
    <property type="entry name" value="Enolase"/>
</dbReference>
<proteinExistence type="inferred from homology"/>
<dbReference type="CDD" id="cd03313">
    <property type="entry name" value="enolase"/>
    <property type="match status" value="1"/>
</dbReference>
<evidence type="ECO:0000256" key="11">
    <source>
        <dbReference type="ARBA" id="ARBA00045763"/>
    </source>
</evidence>
<feature type="domain" description="Enolase N-terminal" evidence="17">
    <location>
        <begin position="4"/>
        <end position="134"/>
    </location>
</feature>
<dbReference type="GO" id="GO:0006096">
    <property type="term" value="P:glycolytic process"/>
    <property type="evidence" value="ECO:0007669"/>
    <property type="project" value="UniProtKB-UniRule"/>
</dbReference>
<dbReference type="GO" id="GO:0005576">
    <property type="term" value="C:extracellular region"/>
    <property type="evidence" value="ECO:0007669"/>
    <property type="project" value="UniProtKB-SubCell"/>
</dbReference>
<dbReference type="InterPro" id="IPR020809">
    <property type="entry name" value="Enolase_CS"/>
</dbReference>
<dbReference type="AlphaFoldDB" id="A0A0M2V180"/>
<dbReference type="InterPro" id="IPR020811">
    <property type="entry name" value="Enolase_N"/>
</dbReference>
<comment type="caution">
    <text evidence="18">The sequence shown here is derived from an EMBL/GenBank/DDBJ whole genome shotgun (WGS) entry which is preliminary data.</text>
</comment>
<dbReference type="InterPro" id="IPR029017">
    <property type="entry name" value="Enolase-like_N"/>
</dbReference>
<dbReference type="Pfam" id="PF03952">
    <property type="entry name" value="Enolase_N"/>
    <property type="match status" value="1"/>
</dbReference>
<feature type="binding site" evidence="14">
    <location>
        <position position="392"/>
    </location>
    <ligand>
        <name>substrate</name>
    </ligand>
</feature>
<dbReference type="SMART" id="SM01193">
    <property type="entry name" value="Enolase_N"/>
    <property type="match status" value="1"/>
</dbReference>
<keyword evidence="7 12" id="KW-0479">Metal-binding</keyword>
<evidence type="ECO:0000313" key="19">
    <source>
        <dbReference type="Proteomes" id="UP000034228"/>
    </source>
</evidence>
<feature type="active site" description="Proton acceptor" evidence="12 13">
    <location>
        <position position="341"/>
    </location>
</feature>